<reference evidence="1" key="1">
    <citation type="submission" date="2014-11" db="EMBL/GenBank/DDBJ databases">
        <authorList>
            <person name="Amaro Gonzalez C."/>
        </authorList>
    </citation>
    <scope>NUCLEOTIDE SEQUENCE</scope>
</reference>
<reference evidence="1" key="2">
    <citation type="journal article" date="2015" name="Fish Shellfish Immunol.">
        <title>Early steps in the European eel (Anguilla anguilla)-Vibrio vulnificus interaction in the gills: Role of the RtxA13 toxin.</title>
        <authorList>
            <person name="Callol A."/>
            <person name="Pajuelo D."/>
            <person name="Ebbesson L."/>
            <person name="Teles M."/>
            <person name="MacKenzie S."/>
            <person name="Amaro C."/>
        </authorList>
    </citation>
    <scope>NUCLEOTIDE SEQUENCE</scope>
</reference>
<organism evidence="1">
    <name type="scientific">Anguilla anguilla</name>
    <name type="common">European freshwater eel</name>
    <name type="synonym">Muraena anguilla</name>
    <dbReference type="NCBI Taxonomy" id="7936"/>
    <lineage>
        <taxon>Eukaryota</taxon>
        <taxon>Metazoa</taxon>
        <taxon>Chordata</taxon>
        <taxon>Craniata</taxon>
        <taxon>Vertebrata</taxon>
        <taxon>Euteleostomi</taxon>
        <taxon>Actinopterygii</taxon>
        <taxon>Neopterygii</taxon>
        <taxon>Teleostei</taxon>
        <taxon>Anguilliformes</taxon>
        <taxon>Anguillidae</taxon>
        <taxon>Anguilla</taxon>
    </lineage>
</organism>
<dbReference type="AlphaFoldDB" id="A0A0E9PZC7"/>
<accession>A0A0E9PZC7</accession>
<proteinExistence type="predicted"/>
<dbReference type="EMBL" id="GBXM01098935">
    <property type="protein sequence ID" value="JAH09642.1"/>
    <property type="molecule type" value="Transcribed_RNA"/>
</dbReference>
<sequence>MFLYNQTVATSELKMVECVS</sequence>
<evidence type="ECO:0000313" key="1">
    <source>
        <dbReference type="EMBL" id="JAH09642.1"/>
    </source>
</evidence>
<name>A0A0E9PZC7_ANGAN</name>
<protein>
    <submittedName>
        <fullName evidence="1">Uncharacterized protein</fullName>
    </submittedName>
</protein>